<name>A0A6M3IXE8_9ZZZZ</name>
<dbReference type="AlphaFoldDB" id="A0A6M3IXE8"/>
<gene>
    <name evidence="2" type="ORF">MM415A00659_0014</name>
    <name evidence="1" type="ORF">MM415B00962_0007</name>
</gene>
<dbReference type="EMBL" id="MT141437">
    <property type="protein sequence ID" value="QJA61312.1"/>
    <property type="molecule type" value="Genomic_DNA"/>
</dbReference>
<protein>
    <submittedName>
        <fullName evidence="1">Uncharacterized protein</fullName>
    </submittedName>
</protein>
<evidence type="ECO:0000313" key="1">
    <source>
        <dbReference type="EMBL" id="QJA61312.1"/>
    </source>
</evidence>
<accession>A0A6M3IXE8</accession>
<sequence length="71" mass="7919">MGDSQFKQAVELLMNDMKMANLAIGSLDNSFREIINSMTDLSKRLHVVENAVKDIQKVDKSAPKPKKSGKK</sequence>
<proteinExistence type="predicted"/>
<reference evidence="1" key="1">
    <citation type="submission" date="2020-03" db="EMBL/GenBank/DDBJ databases">
        <title>The deep terrestrial virosphere.</title>
        <authorList>
            <person name="Holmfeldt K."/>
            <person name="Nilsson E."/>
            <person name="Simone D."/>
            <person name="Lopez-Fernandez M."/>
            <person name="Wu X."/>
            <person name="de Brujin I."/>
            <person name="Lundin D."/>
            <person name="Andersson A."/>
            <person name="Bertilsson S."/>
            <person name="Dopson M."/>
        </authorList>
    </citation>
    <scope>NUCLEOTIDE SEQUENCE</scope>
    <source>
        <strain evidence="2">MM415A00659</strain>
        <strain evidence="1">MM415B00962</strain>
    </source>
</reference>
<dbReference type="EMBL" id="MT142435">
    <property type="protein sequence ID" value="QJA80782.1"/>
    <property type="molecule type" value="Genomic_DNA"/>
</dbReference>
<evidence type="ECO:0000313" key="2">
    <source>
        <dbReference type="EMBL" id="QJA80782.1"/>
    </source>
</evidence>
<organism evidence="1">
    <name type="scientific">viral metagenome</name>
    <dbReference type="NCBI Taxonomy" id="1070528"/>
    <lineage>
        <taxon>unclassified sequences</taxon>
        <taxon>metagenomes</taxon>
        <taxon>organismal metagenomes</taxon>
    </lineage>
</organism>